<keyword evidence="8" id="KW-0458">Lysosome</keyword>
<evidence type="ECO:0000256" key="7">
    <source>
        <dbReference type="ARBA" id="ARBA00023180"/>
    </source>
</evidence>
<keyword evidence="6" id="KW-0443">Lipid metabolism</keyword>
<feature type="active site" description="Charge relay system" evidence="9">
    <location>
        <position position="372"/>
    </location>
</feature>
<dbReference type="FunFam" id="3.40.50.1820:FF:000021">
    <property type="entry name" value="Lipase"/>
    <property type="match status" value="1"/>
</dbReference>
<sequence length="403" mass="45653">RMRNLFFFFVLFAFSHAAQDDPEIFMTAPEMIRYWGYPAEEHSATTKDGYILGLHRIPYGLSGPSDGCRPVVFMQHGLESDTISWIGNLPAESAGFVFADAGFDVWMGNARGNTYSKNHLNLTSKDEKFWEFSWDEMAEFDLQAMIEYALEKTNQKSLYYIGHSQGTLTMFAKLSQDQEFASKINKFFALAPVGSVAHINGSLHELADRLTDKVEVFYDLFGSGEFLPDGPVTKLIAKWVCGTTEPGEDLCDNVLFQIMGPEMSDQFNKSRTEVYVAHNPAGTSTQNVIHWAQMVETNSVAKFDYGTPKNNYKHYGSNTPPSYDFSTIKADMYLYWSDLDYLADAQDVQEYLIPSLNPNYLKLNQFIPGYTHIDFIWGMRATDELYKPIIQIISDDLGGSVKC</sequence>
<name>A0AAV5UUU0_9BILA</name>
<keyword evidence="7" id="KW-0325">Glycoprotein</keyword>
<dbReference type="EMBL" id="BTSY01000001">
    <property type="protein sequence ID" value="GMT10473.1"/>
    <property type="molecule type" value="Genomic_DNA"/>
</dbReference>
<comment type="similarity">
    <text evidence="2">Belongs to the AB hydrolase superfamily. Lipase family.</text>
</comment>
<dbReference type="Proteomes" id="UP001432322">
    <property type="component" value="Unassembled WGS sequence"/>
</dbReference>
<dbReference type="AlphaFoldDB" id="A0AAV5UUU0"/>
<evidence type="ECO:0000256" key="5">
    <source>
        <dbReference type="ARBA" id="ARBA00022963"/>
    </source>
</evidence>
<gene>
    <name evidence="12" type="ORF">PFISCL1PPCAC_1770</name>
</gene>
<dbReference type="GO" id="GO:0016788">
    <property type="term" value="F:hydrolase activity, acting on ester bonds"/>
    <property type="evidence" value="ECO:0007669"/>
    <property type="project" value="InterPro"/>
</dbReference>
<comment type="caution">
    <text evidence="12">The sequence shown here is derived from an EMBL/GenBank/DDBJ whole genome shotgun (WGS) entry which is preliminary data.</text>
</comment>
<evidence type="ECO:0000256" key="4">
    <source>
        <dbReference type="ARBA" id="ARBA00022801"/>
    </source>
</evidence>
<keyword evidence="13" id="KW-1185">Reference proteome</keyword>
<dbReference type="SUPFAM" id="SSF53474">
    <property type="entry name" value="alpha/beta-Hydrolases"/>
    <property type="match status" value="1"/>
</dbReference>
<protein>
    <recommendedName>
        <fullName evidence="11">Partial AB-hydrolase lipase domain-containing protein</fullName>
    </recommendedName>
</protein>
<dbReference type="PIRSF" id="PIRSF000862">
    <property type="entry name" value="Steryl_ester_lip"/>
    <property type="match status" value="1"/>
</dbReference>
<proteinExistence type="inferred from homology"/>
<dbReference type="GO" id="GO:0016042">
    <property type="term" value="P:lipid catabolic process"/>
    <property type="evidence" value="ECO:0007669"/>
    <property type="project" value="UniProtKB-KW"/>
</dbReference>
<evidence type="ECO:0000256" key="8">
    <source>
        <dbReference type="ARBA" id="ARBA00023228"/>
    </source>
</evidence>
<evidence type="ECO:0000256" key="3">
    <source>
        <dbReference type="ARBA" id="ARBA00022729"/>
    </source>
</evidence>
<evidence type="ECO:0000313" key="12">
    <source>
        <dbReference type="EMBL" id="GMT10473.1"/>
    </source>
</evidence>
<organism evidence="12 13">
    <name type="scientific">Pristionchus fissidentatus</name>
    <dbReference type="NCBI Taxonomy" id="1538716"/>
    <lineage>
        <taxon>Eukaryota</taxon>
        <taxon>Metazoa</taxon>
        <taxon>Ecdysozoa</taxon>
        <taxon>Nematoda</taxon>
        <taxon>Chromadorea</taxon>
        <taxon>Rhabditida</taxon>
        <taxon>Rhabditina</taxon>
        <taxon>Diplogasteromorpha</taxon>
        <taxon>Diplogasteroidea</taxon>
        <taxon>Neodiplogasteridae</taxon>
        <taxon>Pristionchus</taxon>
    </lineage>
</organism>
<reference evidence="12" key="1">
    <citation type="submission" date="2023-10" db="EMBL/GenBank/DDBJ databases">
        <title>Genome assembly of Pristionchus species.</title>
        <authorList>
            <person name="Yoshida K."/>
            <person name="Sommer R.J."/>
        </authorList>
    </citation>
    <scope>NUCLEOTIDE SEQUENCE</scope>
    <source>
        <strain evidence="12">RS5133</strain>
    </source>
</reference>
<dbReference type="GO" id="GO:0043202">
    <property type="term" value="C:lysosomal lumen"/>
    <property type="evidence" value="ECO:0007669"/>
    <property type="project" value="UniProtKB-SubCell"/>
</dbReference>
<feature type="non-terminal residue" evidence="12">
    <location>
        <position position="1"/>
    </location>
</feature>
<keyword evidence="3 10" id="KW-0732">Signal</keyword>
<evidence type="ECO:0000256" key="10">
    <source>
        <dbReference type="SAM" id="SignalP"/>
    </source>
</evidence>
<evidence type="ECO:0000256" key="2">
    <source>
        <dbReference type="ARBA" id="ARBA00010701"/>
    </source>
</evidence>
<feature type="signal peptide" evidence="10">
    <location>
        <begin position="1"/>
        <end position="17"/>
    </location>
</feature>
<accession>A0AAV5UUU0</accession>
<comment type="subcellular location">
    <subcellularLocation>
        <location evidence="1">Lysosome lumen</location>
    </subcellularLocation>
</comment>
<keyword evidence="5" id="KW-0442">Lipid degradation</keyword>
<evidence type="ECO:0000256" key="9">
    <source>
        <dbReference type="PIRSR" id="PIRSR000862-1"/>
    </source>
</evidence>
<evidence type="ECO:0000256" key="1">
    <source>
        <dbReference type="ARBA" id="ARBA00004227"/>
    </source>
</evidence>
<evidence type="ECO:0000259" key="11">
    <source>
        <dbReference type="Pfam" id="PF04083"/>
    </source>
</evidence>
<evidence type="ECO:0000313" key="13">
    <source>
        <dbReference type="Proteomes" id="UP001432322"/>
    </source>
</evidence>
<feature type="domain" description="Partial AB-hydrolase lipase" evidence="11">
    <location>
        <begin position="29"/>
        <end position="88"/>
    </location>
</feature>
<feature type="active site" description="Nucleophile" evidence="9">
    <location>
        <position position="164"/>
    </location>
</feature>
<dbReference type="InterPro" id="IPR006693">
    <property type="entry name" value="AB_hydrolase_lipase"/>
</dbReference>
<dbReference type="Gene3D" id="3.40.50.1820">
    <property type="entry name" value="alpha/beta hydrolase"/>
    <property type="match status" value="1"/>
</dbReference>
<feature type="chain" id="PRO_5043753125" description="Partial AB-hydrolase lipase domain-containing protein" evidence="10">
    <location>
        <begin position="18"/>
        <end position="403"/>
    </location>
</feature>
<feature type="active site" description="Charge relay system" evidence="9">
    <location>
        <position position="340"/>
    </location>
</feature>
<dbReference type="Pfam" id="PF04083">
    <property type="entry name" value="Abhydro_lipase"/>
    <property type="match status" value="1"/>
</dbReference>
<evidence type="ECO:0000256" key="6">
    <source>
        <dbReference type="ARBA" id="ARBA00023098"/>
    </source>
</evidence>
<dbReference type="InterPro" id="IPR029058">
    <property type="entry name" value="AB_hydrolase_fold"/>
</dbReference>
<dbReference type="InterPro" id="IPR025483">
    <property type="entry name" value="Lipase_euk"/>
</dbReference>
<keyword evidence="4" id="KW-0378">Hydrolase</keyword>
<dbReference type="PANTHER" id="PTHR11005">
    <property type="entry name" value="LYSOSOMAL ACID LIPASE-RELATED"/>
    <property type="match status" value="1"/>
</dbReference>